<dbReference type="Pfam" id="PF08016">
    <property type="entry name" value="PKD_channel"/>
    <property type="match status" value="1"/>
</dbReference>
<dbReference type="PROSITE" id="PS50221">
    <property type="entry name" value="GAIN_B"/>
    <property type="match status" value="1"/>
</dbReference>
<evidence type="ECO:0000256" key="7">
    <source>
        <dbReference type="ARBA" id="ARBA00023157"/>
    </source>
</evidence>
<dbReference type="InterPro" id="IPR057244">
    <property type="entry name" value="GAIN_B"/>
</dbReference>
<dbReference type="PROSITE" id="PS50095">
    <property type="entry name" value="PLAT"/>
    <property type="match status" value="1"/>
</dbReference>
<dbReference type="PANTHER" id="PTHR10877:SF194">
    <property type="entry name" value="LOCATION OF VULVA DEFECTIVE 1"/>
    <property type="match status" value="1"/>
</dbReference>
<comment type="similarity">
    <text evidence="2">Belongs to the polycystin family.</text>
</comment>
<dbReference type="InterPro" id="IPR001024">
    <property type="entry name" value="PLAT/LH2_dom"/>
</dbReference>
<evidence type="ECO:0000256" key="11">
    <source>
        <dbReference type="SAM" id="Phobius"/>
    </source>
</evidence>
<feature type="transmembrane region" description="Helical" evidence="11">
    <location>
        <begin position="1223"/>
        <end position="1241"/>
    </location>
</feature>
<feature type="transmembrane region" description="Helical" evidence="11">
    <location>
        <begin position="1011"/>
        <end position="1030"/>
    </location>
</feature>
<dbReference type="SUPFAM" id="SSF49723">
    <property type="entry name" value="Lipase/lipooxygenase domain (PLAT/LH2 domain)"/>
    <property type="match status" value="1"/>
</dbReference>
<organism evidence="14 15">
    <name type="scientific">Branchiostoma belcheri</name>
    <name type="common">Amphioxus</name>
    <dbReference type="NCBI Taxonomy" id="7741"/>
    <lineage>
        <taxon>Eukaryota</taxon>
        <taxon>Metazoa</taxon>
        <taxon>Chordata</taxon>
        <taxon>Cephalochordata</taxon>
        <taxon>Leptocardii</taxon>
        <taxon>Amphioxiformes</taxon>
        <taxon>Branchiostomatidae</taxon>
        <taxon>Branchiostoma</taxon>
    </lineage>
</organism>
<keyword evidence="5 11" id="KW-1133">Transmembrane helix</keyword>
<dbReference type="KEGG" id="bbel:109468183"/>
<evidence type="ECO:0000256" key="6">
    <source>
        <dbReference type="ARBA" id="ARBA00023136"/>
    </source>
</evidence>
<sequence>MHTATMNCNKYIAKPDSGVLVPCETLHAGGCTLTTTLDAGDAPPGDQPCYVTVDIHEGIQSVDNPLQVHRCGNITINSLVSFQCDFAYKVSTFSVLPDRNDVFTDKLRLDLPSKTLPAGLIMVQVTVTMDIPTLGHTSIGVAQTWVEVLPFPIVATTNGLSARTLIIGHFFVVASLSHDPDCRIPRDQLSYTWTCEAVHFPNAPDLFGSQQLFTDPEAGVLHFNTFTRPGFPLNSTVRVSVVISAEGHQAGSTYIDIHTVGASDLGGCFINCNPGDFHAHDMLHIGLHPVIADSSGLNLWTLVEAPSDFPGVNWTRDILLADDTDLKVRPNVFTVPGNYTIRATNYLNPNFPRIAEYRFLVIRNPTPSSLLHDNSAEIPPNVCSVFPQDGVSLVDKFCIVCEEFYDDLGPLKMDIKFKIDPSGVDLATVKFPGDSPATTVDIFVNVFSGWVFYTPMLDFAPGNITIEVVVSSADGRSSTVQLDPIVITDLVAENMAKVDVQDFDAVTGLAACILLVTAFPEHVSGEAQVHSAMSLMHATEKLRELSRNYSKTVEDVNYATALIFTDVTGLAVKCGNSTVPVSDLSVPIDILTRRENKRLDEIMYVFSSSSPLGNISIFHFYARRNMSSLSFSVDFNSTLFPQEVTLWLSKHEPPTPDTYDWTTTLPLPDDELFSVPWINGTFLTSSAYQWLLPEDVIVITDTDVDVYNRTDYFIGVRFGSDVDRASGEIVSFTLYVFETTCVYFEENQTHLWQRDGCRVGLMSNISHVHCQCDHLTKFAGFVAPNPLNIREVFSKNILENPTGLILVLTVFMSYVMGVVWARKADRKDIAKVGVGLLPGHRLNSRKECQYVITVYTGFRGNAGTTAKITLVLYGSQYESLPFTLRDDNRCLFEQGSVDSFLMSTEEPLGVITHMRVWHNNAGFSPSWYLSQIIVTDRGTNNTAHFLSNRWLAVDEDDGKIERIIPAAGKEEITKFQNLFFTKCTRDVTDDHLWYSVAGRPARSPFTRVQRLSCCLTLLYSTMVTNIMFFGRGDDFDPPEPLKIAGLEINLPISLPQLMIGLQSAAIILPVNVLIVFLFRNSGKQTTEKTDGKKSNLELGRRVLKLLRRRPREMRDCASDNPDTPSFWYSRDRTVPGNKDHKLRVLQSSLDVDVEESSRKLSDDNTGLDQKSSLPWWSVLLGWFLVWSGSFVAAFFTVLYTLSFGREKADAWVCTFVTSFVSDLFLVQPVKLVLVAMIFSLFTKKPVVEEDPPPTSKGDDEEYIMYKEVPCEEKSSSPPDETVLAEARAKSTEKRKRRNAVLEVMVFSLFVTVIMLTAYNERSPLAFYMSQNVKEQIVNEDFSIIKDIESFWSWVEHDLIPTTSSAEWYNGQNMSTDTVLKDMLTHHLDVVHLRQLRLKQGRLCETPNRMRHITPLCTVGFSTRMEDVGNYTQGWIPYNETANSTDTVICTSTSATSTSTVSTPAIGEDCTDRLLTAEEITRPWKYTVPPLFDSFPYFGQQGIYHTGGYLAPLGKTRASSLRLTKFLQQSRWLDERTRAVFVELILYNPHANLFSLVTLLVEFTNLGAVYRRAEVVTLRLIQQDVILLLTLRAVLAIFLLFFAIKEAKKFLPRPMEYLSEFWSWVELLVVTVGIASLGVYFNAQSIIDEAAELKSSPISVFGLYKSAVNWFQVYTYLLALLICCGTLKFIRLLRFNSHVYALTRTITKSAKPVVLFTVMAGIVLMAFTQMGNLLFGTRLQDYKNVPTSLQSLCIMMLGSFDFDALVDGHWVLGPLMFFSYQVLMQFILLSMFMAILMDVYAEKSQDPNTNHLQMVALIRDTTLEVTRKAKRSLSTVGKNNDSKTSQGEKPDLDNHRKFSKVVEELDEVSKA</sequence>
<reference evidence="15" key="1">
    <citation type="submission" date="2025-08" db="UniProtKB">
        <authorList>
            <consortium name="RefSeq"/>
        </authorList>
    </citation>
    <scope>IDENTIFICATION</scope>
    <source>
        <tissue evidence="15">Gonad</tissue>
    </source>
</reference>
<dbReference type="FunFam" id="1.10.287.70:FF:000333">
    <property type="entry name" value="Uncharacterized protein"/>
    <property type="match status" value="1"/>
</dbReference>
<feature type="transmembrane region" description="Helical" evidence="11">
    <location>
        <begin position="1059"/>
        <end position="1078"/>
    </location>
</feature>
<feature type="transmembrane region" description="Helical" evidence="11">
    <location>
        <begin position="1777"/>
        <end position="1800"/>
    </location>
</feature>
<keyword evidence="8" id="KW-0325">Glycoprotein</keyword>
<dbReference type="GO" id="GO:0050982">
    <property type="term" value="P:detection of mechanical stimulus"/>
    <property type="evidence" value="ECO:0007669"/>
    <property type="project" value="TreeGrafter"/>
</dbReference>
<dbReference type="InterPro" id="IPR051223">
    <property type="entry name" value="Polycystin"/>
</dbReference>
<feature type="transmembrane region" description="Helical" evidence="11">
    <location>
        <begin position="1299"/>
        <end position="1318"/>
    </location>
</feature>
<dbReference type="InterPro" id="IPR046791">
    <property type="entry name" value="Polycystin_dom"/>
</dbReference>
<dbReference type="InterPro" id="IPR042060">
    <property type="entry name" value="PLAT_polycystin1"/>
</dbReference>
<keyword evidence="4" id="KW-0732">Signal</keyword>
<feature type="region of interest" description="Disordered" evidence="10">
    <location>
        <begin position="1829"/>
        <end position="1857"/>
    </location>
</feature>
<name>A0A6P4YTN7_BRABE</name>
<evidence type="ECO:0000256" key="9">
    <source>
        <dbReference type="PROSITE-ProRule" id="PRU00152"/>
    </source>
</evidence>
<dbReference type="InterPro" id="IPR002859">
    <property type="entry name" value="PKD/REJ-like"/>
</dbReference>
<evidence type="ECO:0000259" key="13">
    <source>
        <dbReference type="PROSITE" id="PS50221"/>
    </source>
</evidence>
<dbReference type="SMART" id="SM00303">
    <property type="entry name" value="GPS"/>
    <property type="match status" value="1"/>
</dbReference>
<feature type="transmembrane region" description="Helical" evidence="11">
    <location>
        <begin position="1584"/>
        <end position="1603"/>
    </location>
</feature>
<evidence type="ECO:0000256" key="10">
    <source>
        <dbReference type="SAM" id="MobiDB-lite"/>
    </source>
</evidence>
<dbReference type="InterPro" id="IPR003915">
    <property type="entry name" value="PKD_2"/>
</dbReference>
<dbReference type="OrthoDB" id="10049156at2759"/>
<dbReference type="InterPro" id="IPR036392">
    <property type="entry name" value="PLAT/LH2_dom_sf"/>
</dbReference>
<evidence type="ECO:0000256" key="8">
    <source>
        <dbReference type="ARBA" id="ARBA00023180"/>
    </source>
</evidence>
<dbReference type="RefSeq" id="XP_019621997.1">
    <property type="nucleotide sequence ID" value="XM_019766438.1"/>
</dbReference>
<dbReference type="Gene3D" id="2.60.220.50">
    <property type="match status" value="1"/>
</dbReference>
<dbReference type="GeneID" id="109468183"/>
<dbReference type="Pfam" id="PF01477">
    <property type="entry name" value="PLAT"/>
    <property type="match status" value="1"/>
</dbReference>
<dbReference type="Gene3D" id="1.10.287.70">
    <property type="match status" value="1"/>
</dbReference>
<evidence type="ECO:0000259" key="12">
    <source>
        <dbReference type="PROSITE" id="PS50095"/>
    </source>
</evidence>
<feature type="compositionally biased region" description="Basic and acidic residues" evidence="10">
    <location>
        <begin position="1845"/>
        <end position="1857"/>
    </location>
</feature>
<dbReference type="Pfam" id="PF01825">
    <property type="entry name" value="GPS"/>
    <property type="match status" value="1"/>
</dbReference>
<gene>
    <name evidence="15" type="primary">LOC109468183</name>
</gene>
<dbReference type="PRINTS" id="PR01433">
    <property type="entry name" value="POLYCYSTIN2"/>
</dbReference>
<dbReference type="Pfam" id="PF20519">
    <property type="entry name" value="Polycystin_dom"/>
    <property type="match status" value="1"/>
</dbReference>
<accession>A0A6P4YTN7</accession>
<keyword evidence="3 11" id="KW-0812">Transmembrane</keyword>
<feature type="transmembrane region" description="Helical" evidence="11">
    <location>
        <begin position="803"/>
        <end position="821"/>
    </location>
</feature>
<dbReference type="SMART" id="SM00308">
    <property type="entry name" value="LH2"/>
    <property type="match status" value="1"/>
</dbReference>
<dbReference type="InterPro" id="IPR013122">
    <property type="entry name" value="PKD1_2_channel"/>
</dbReference>
<keyword evidence="6 11" id="KW-0472">Membrane</keyword>
<comment type="subcellular location">
    <subcellularLocation>
        <location evidence="1">Membrane</location>
        <topology evidence="1">Multi-pass membrane protein</topology>
    </subcellularLocation>
</comment>
<dbReference type="Proteomes" id="UP000515135">
    <property type="component" value="Unplaced"/>
</dbReference>
<dbReference type="GO" id="GO:0005262">
    <property type="term" value="F:calcium channel activity"/>
    <property type="evidence" value="ECO:0007669"/>
    <property type="project" value="TreeGrafter"/>
</dbReference>
<proteinExistence type="inferred from homology"/>
<evidence type="ECO:0000256" key="3">
    <source>
        <dbReference type="ARBA" id="ARBA00022692"/>
    </source>
</evidence>
<keyword evidence="7" id="KW-1015">Disulfide bond</keyword>
<keyword evidence="14" id="KW-1185">Reference proteome</keyword>
<dbReference type="FunFam" id="2.60.60.20:FF:000019">
    <property type="entry name" value="Uncharacterized protein"/>
    <property type="match status" value="1"/>
</dbReference>
<feature type="domain" description="GAIN-B" evidence="13">
    <location>
        <begin position="635"/>
        <end position="788"/>
    </location>
</feature>
<dbReference type="InterPro" id="IPR000203">
    <property type="entry name" value="GPS"/>
</dbReference>
<feature type="transmembrane region" description="Helical" evidence="11">
    <location>
        <begin position="1712"/>
        <end position="1734"/>
    </location>
</feature>
<evidence type="ECO:0000256" key="2">
    <source>
        <dbReference type="ARBA" id="ARBA00007200"/>
    </source>
</evidence>
<dbReference type="InterPro" id="IPR046338">
    <property type="entry name" value="GAIN_dom_sf"/>
</dbReference>
<dbReference type="Gene3D" id="2.60.60.20">
    <property type="entry name" value="PLAT/LH2 domain"/>
    <property type="match status" value="1"/>
</dbReference>
<dbReference type="PANTHER" id="PTHR10877">
    <property type="entry name" value="POLYCYSTIN FAMILY MEMBER"/>
    <property type="match status" value="1"/>
</dbReference>
<evidence type="ECO:0000313" key="15">
    <source>
        <dbReference type="RefSeq" id="XP_019621997.1"/>
    </source>
</evidence>
<evidence type="ECO:0000256" key="1">
    <source>
        <dbReference type="ARBA" id="ARBA00004141"/>
    </source>
</evidence>
<protein>
    <submittedName>
        <fullName evidence="15">Polycystic kidney disease protein 1-like 2</fullName>
    </submittedName>
</protein>
<feature type="transmembrane region" description="Helical" evidence="11">
    <location>
        <begin position="1623"/>
        <end position="1642"/>
    </location>
</feature>
<dbReference type="Pfam" id="PF02010">
    <property type="entry name" value="REJ"/>
    <property type="match status" value="1"/>
</dbReference>
<dbReference type="GO" id="GO:0016020">
    <property type="term" value="C:membrane"/>
    <property type="evidence" value="ECO:0007669"/>
    <property type="project" value="UniProtKB-SubCell"/>
</dbReference>
<evidence type="ECO:0000256" key="4">
    <source>
        <dbReference type="ARBA" id="ARBA00022729"/>
    </source>
</evidence>
<feature type="compositionally biased region" description="Polar residues" evidence="10">
    <location>
        <begin position="1831"/>
        <end position="1844"/>
    </location>
</feature>
<evidence type="ECO:0000313" key="14">
    <source>
        <dbReference type="Proteomes" id="UP000515135"/>
    </source>
</evidence>
<feature type="domain" description="PLAT" evidence="12">
    <location>
        <begin position="848"/>
        <end position="965"/>
    </location>
</feature>
<feature type="transmembrane region" description="Helical" evidence="11">
    <location>
        <begin position="1179"/>
        <end position="1203"/>
    </location>
</feature>
<comment type="caution">
    <text evidence="9">Lacks conserved residue(s) required for the propagation of feature annotation.</text>
</comment>
<feature type="transmembrane region" description="Helical" evidence="11">
    <location>
        <begin position="1672"/>
        <end position="1692"/>
    </location>
</feature>
<evidence type="ECO:0000256" key="5">
    <source>
        <dbReference type="ARBA" id="ARBA00022989"/>
    </source>
</evidence>
<dbReference type="GO" id="GO:0005509">
    <property type="term" value="F:calcium ion binding"/>
    <property type="evidence" value="ECO:0007669"/>
    <property type="project" value="InterPro"/>
</dbReference>
<dbReference type="CDD" id="cd01752">
    <property type="entry name" value="PLAT_polycystin"/>
    <property type="match status" value="1"/>
</dbReference>